<dbReference type="GO" id="GO:0005524">
    <property type="term" value="F:ATP binding"/>
    <property type="evidence" value="ECO:0007669"/>
    <property type="project" value="UniProtKB-UniRule"/>
</dbReference>
<dbReference type="SUPFAM" id="SSF56112">
    <property type="entry name" value="Protein kinase-like (PK-like)"/>
    <property type="match status" value="1"/>
</dbReference>
<dbReference type="PROSITE" id="PS00107">
    <property type="entry name" value="PROTEIN_KINASE_ATP"/>
    <property type="match status" value="1"/>
</dbReference>
<dbReference type="PROSITE" id="PS00108">
    <property type="entry name" value="PROTEIN_KINASE_ST"/>
    <property type="match status" value="1"/>
</dbReference>
<keyword evidence="3 6" id="KW-0547">Nucleotide-binding</keyword>
<dbReference type="InterPro" id="IPR008271">
    <property type="entry name" value="Ser/Thr_kinase_AS"/>
</dbReference>
<keyword evidence="10" id="KW-1185">Reference proteome</keyword>
<keyword evidence="4" id="KW-0418">Kinase</keyword>
<evidence type="ECO:0000256" key="5">
    <source>
        <dbReference type="ARBA" id="ARBA00022840"/>
    </source>
</evidence>
<dbReference type="GO" id="GO:0004674">
    <property type="term" value="F:protein serine/threonine kinase activity"/>
    <property type="evidence" value="ECO:0007669"/>
    <property type="project" value="UniProtKB-KW"/>
</dbReference>
<evidence type="ECO:0000256" key="6">
    <source>
        <dbReference type="PROSITE-ProRule" id="PRU10141"/>
    </source>
</evidence>
<dbReference type="SMART" id="SM00220">
    <property type="entry name" value="S_TKc"/>
    <property type="match status" value="1"/>
</dbReference>
<name>A0A7J7NDG5_9MAGN</name>
<dbReference type="Gene3D" id="1.10.510.10">
    <property type="entry name" value="Transferase(Phosphotransferase) domain 1"/>
    <property type="match status" value="1"/>
</dbReference>
<comment type="caution">
    <text evidence="9">The sequence shown here is derived from an EMBL/GenBank/DDBJ whole genome shotgun (WGS) entry which is preliminary data.</text>
</comment>
<accession>A0A7J7NDG5</accession>
<keyword evidence="2" id="KW-0732">Signal</keyword>
<dbReference type="Proteomes" id="UP000541444">
    <property type="component" value="Unassembled WGS sequence"/>
</dbReference>
<evidence type="ECO:0000259" key="8">
    <source>
        <dbReference type="PROSITE" id="PS50011"/>
    </source>
</evidence>
<keyword evidence="1" id="KW-0808">Transferase</keyword>
<dbReference type="Pfam" id="PF00069">
    <property type="entry name" value="Pkinase"/>
    <property type="match status" value="1"/>
</dbReference>
<feature type="domain" description="Protein kinase" evidence="8">
    <location>
        <begin position="1"/>
        <end position="298"/>
    </location>
</feature>
<evidence type="ECO:0000256" key="3">
    <source>
        <dbReference type="ARBA" id="ARBA00022741"/>
    </source>
</evidence>
<dbReference type="AlphaFoldDB" id="A0A7J7NDG5"/>
<keyword evidence="5 6" id="KW-0067">ATP-binding</keyword>
<keyword evidence="7" id="KW-0723">Serine/threonine-protein kinase</keyword>
<reference evidence="9 10" key="1">
    <citation type="journal article" date="2020" name="IScience">
        <title>Genome Sequencing of the Endangered Kingdonia uniflora (Circaeasteraceae, Ranunculales) Reveals Potential Mechanisms of Evolutionary Specialization.</title>
        <authorList>
            <person name="Sun Y."/>
            <person name="Deng T."/>
            <person name="Zhang A."/>
            <person name="Moore M.J."/>
            <person name="Landis J.B."/>
            <person name="Lin N."/>
            <person name="Zhang H."/>
            <person name="Zhang X."/>
            <person name="Huang J."/>
            <person name="Zhang X."/>
            <person name="Sun H."/>
            <person name="Wang H."/>
        </authorList>
    </citation>
    <scope>NUCLEOTIDE SEQUENCE [LARGE SCALE GENOMIC DNA]</scope>
    <source>
        <strain evidence="9">TB1705</strain>
        <tissue evidence="9">Leaf</tissue>
    </source>
</reference>
<dbReference type="EMBL" id="JACGCM010000859">
    <property type="protein sequence ID" value="KAF6165050.1"/>
    <property type="molecule type" value="Genomic_DNA"/>
</dbReference>
<dbReference type="InterPro" id="IPR011009">
    <property type="entry name" value="Kinase-like_dom_sf"/>
</dbReference>
<evidence type="ECO:0000313" key="10">
    <source>
        <dbReference type="Proteomes" id="UP000541444"/>
    </source>
</evidence>
<dbReference type="OrthoDB" id="1711006at2759"/>
<dbReference type="Gene3D" id="3.30.200.20">
    <property type="entry name" value="Phosphorylase Kinase, domain 1"/>
    <property type="match status" value="1"/>
</dbReference>
<dbReference type="InterPro" id="IPR017441">
    <property type="entry name" value="Protein_kinase_ATP_BS"/>
</dbReference>
<sequence>MDVSQRASSSSTYYSALDSTASPNVMTTNENTKLREVAGLPREFGYEDLKKATRNFQHKLGCGGSGSVFKGVLKDGTLVAVKQVERKEYGERQFKAEITAIASVQHVHLFRYKATVDVAKALAYLHEDCNRKILHLDIKPENILLDENNHAVVSDFGLSRLMNKEEGEVHTISRGTPGYIAPEWFSGSEESDNLGISEKCDIFSYGVLLLDMLFGKRNVCFNVKGNRLNYYTYLSDIATFKKDNVLLKLIDKRLFEVGEVDIMEARLLLSTAIDCLEEDPTKRPDMRQVADDLDNRLLEIALNVFAHVTDPILSVLDFFN</sequence>
<feature type="binding site" evidence="6">
    <location>
        <position position="82"/>
    </location>
    <ligand>
        <name>ATP</name>
        <dbReference type="ChEBI" id="CHEBI:30616"/>
    </ligand>
</feature>
<organism evidence="9 10">
    <name type="scientific">Kingdonia uniflora</name>
    <dbReference type="NCBI Taxonomy" id="39325"/>
    <lineage>
        <taxon>Eukaryota</taxon>
        <taxon>Viridiplantae</taxon>
        <taxon>Streptophyta</taxon>
        <taxon>Embryophyta</taxon>
        <taxon>Tracheophyta</taxon>
        <taxon>Spermatophyta</taxon>
        <taxon>Magnoliopsida</taxon>
        <taxon>Ranunculales</taxon>
        <taxon>Circaeasteraceae</taxon>
        <taxon>Kingdonia</taxon>
    </lineage>
</organism>
<evidence type="ECO:0000256" key="7">
    <source>
        <dbReference type="RuleBase" id="RU000304"/>
    </source>
</evidence>
<evidence type="ECO:0000256" key="2">
    <source>
        <dbReference type="ARBA" id="ARBA00022729"/>
    </source>
</evidence>
<evidence type="ECO:0000256" key="1">
    <source>
        <dbReference type="ARBA" id="ARBA00022679"/>
    </source>
</evidence>
<proteinExistence type="inferred from homology"/>
<gene>
    <name evidence="9" type="ORF">GIB67_000634</name>
</gene>
<dbReference type="PROSITE" id="PS50011">
    <property type="entry name" value="PROTEIN_KINASE_DOM"/>
    <property type="match status" value="1"/>
</dbReference>
<dbReference type="InterPro" id="IPR051343">
    <property type="entry name" value="G-type_lectin_kinases/EP1-like"/>
</dbReference>
<comment type="similarity">
    <text evidence="7">Belongs to the protein kinase superfamily.</text>
</comment>
<dbReference type="InterPro" id="IPR000719">
    <property type="entry name" value="Prot_kinase_dom"/>
</dbReference>
<evidence type="ECO:0000256" key="4">
    <source>
        <dbReference type="ARBA" id="ARBA00022777"/>
    </source>
</evidence>
<protein>
    <recommendedName>
        <fullName evidence="8">Protein kinase domain-containing protein</fullName>
    </recommendedName>
</protein>
<dbReference type="PANTHER" id="PTHR47976">
    <property type="entry name" value="G-TYPE LECTIN S-RECEPTOR-LIKE SERINE/THREONINE-PROTEIN KINASE SD2-5"/>
    <property type="match status" value="1"/>
</dbReference>
<evidence type="ECO:0000313" key="9">
    <source>
        <dbReference type="EMBL" id="KAF6165050.1"/>
    </source>
</evidence>